<dbReference type="Gene3D" id="1.10.150.260">
    <property type="entry name" value="YozE SAM-like"/>
    <property type="match status" value="1"/>
</dbReference>
<evidence type="ECO:0000313" key="4">
    <source>
        <dbReference type="EMBL" id="PTF16312.1"/>
    </source>
</evidence>
<dbReference type="EMBL" id="PYZL01000007">
    <property type="protein sequence ID" value="PTE74295.1"/>
    <property type="molecule type" value="Genomic_DNA"/>
</dbReference>
<reference evidence="4" key="3">
    <citation type="submission" date="2018-03" db="EMBL/GenBank/DDBJ databases">
        <authorList>
            <person name="Keele B.F."/>
        </authorList>
    </citation>
    <scope>NUCLEOTIDE SEQUENCE</scope>
    <source>
        <strain evidence="4">SNUC 4143</strain>
        <strain evidence="2">SNUC 761</strain>
    </source>
</reference>
<protein>
    <recommendedName>
        <fullName evidence="1">YozE SAM-like domain-containing protein</fullName>
    </recommendedName>
</protein>
<organism evidence="4 7">
    <name type="scientific">Staphylococcus devriesei</name>
    <dbReference type="NCBI Taxonomy" id="586733"/>
    <lineage>
        <taxon>Bacteria</taxon>
        <taxon>Bacillati</taxon>
        <taxon>Bacillota</taxon>
        <taxon>Bacilli</taxon>
        <taxon>Bacillales</taxon>
        <taxon>Staphylococcaceae</taxon>
        <taxon>Staphylococcus</taxon>
    </lineage>
</organism>
<dbReference type="SUPFAM" id="SSF140652">
    <property type="entry name" value="YozE-like"/>
    <property type="match status" value="1"/>
</dbReference>
<dbReference type="Proteomes" id="UP000242547">
    <property type="component" value="Unassembled WGS sequence"/>
</dbReference>
<keyword evidence="5" id="KW-1185">Reference proteome</keyword>
<dbReference type="OrthoDB" id="2406458at2"/>
<dbReference type="Pfam" id="PF06855">
    <property type="entry name" value="YozE_SAM_like"/>
    <property type="match status" value="1"/>
</dbReference>
<evidence type="ECO:0000313" key="6">
    <source>
        <dbReference type="Proteomes" id="UP000242547"/>
    </source>
</evidence>
<dbReference type="InterPro" id="IPR036806">
    <property type="entry name" value="YozE_SAM-like_sf"/>
</dbReference>
<comment type="caution">
    <text evidence="4">The sequence shown here is derived from an EMBL/GenBank/DDBJ whole genome shotgun (WGS) entry which is preliminary data.</text>
</comment>
<dbReference type="AlphaFoldDB" id="A0A2K4DMQ6"/>
<evidence type="ECO:0000313" key="7">
    <source>
        <dbReference type="Proteomes" id="UP000243350"/>
    </source>
</evidence>
<proteinExistence type="predicted"/>
<dbReference type="EMBL" id="PYZI01000002">
    <property type="protein sequence ID" value="PTF14894.1"/>
    <property type="molecule type" value="Genomic_DNA"/>
</dbReference>
<dbReference type="GeneID" id="48887009"/>
<reference evidence="5 6" key="1">
    <citation type="journal article" date="2016" name="Front. Microbiol.">
        <title>Comprehensive Phylogenetic Analysis of Bovine Non-aureus Staphylococci Species Based on Whole-Genome Sequencing.</title>
        <authorList>
            <person name="Naushad S."/>
            <person name="Barkema H.W."/>
            <person name="Luby C."/>
            <person name="Condas L.A."/>
            <person name="Nobrega D.B."/>
            <person name="Carson D.A."/>
            <person name="De Buck J."/>
        </authorList>
    </citation>
    <scope>NUCLEOTIDE SEQUENCE [LARGE SCALE GENOMIC DNA]</scope>
    <source>
        <strain evidence="3 5">SNUC 1409</strain>
        <strain evidence="4 7">SNUC 4143</strain>
        <strain evidence="2 6">SNUC 761</strain>
    </source>
</reference>
<dbReference type="EMBL" id="PYZH01000010">
    <property type="protein sequence ID" value="PTF16312.1"/>
    <property type="molecule type" value="Genomic_DNA"/>
</dbReference>
<evidence type="ECO:0000313" key="2">
    <source>
        <dbReference type="EMBL" id="PTE74295.1"/>
    </source>
</evidence>
<dbReference type="InterPro" id="IPR023089">
    <property type="entry name" value="YozE_SAM-like"/>
</dbReference>
<gene>
    <name evidence="2" type="ORF">BUY44_01935</name>
    <name evidence="3" type="ORF">BUY47_02525</name>
    <name evidence="4" type="ORF">BUY48_02765</name>
</gene>
<evidence type="ECO:0000313" key="5">
    <source>
        <dbReference type="Proteomes" id="UP000242088"/>
    </source>
</evidence>
<evidence type="ECO:0000313" key="3">
    <source>
        <dbReference type="EMBL" id="PTF14894.1"/>
    </source>
</evidence>
<feature type="domain" description="YozE SAM-like" evidence="1">
    <location>
        <begin position="2"/>
        <end position="67"/>
    </location>
</feature>
<dbReference type="Proteomes" id="UP000243350">
    <property type="component" value="Unassembled WGS sequence"/>
</dbReference>
<accession>A0A2K4DMQ6</accession>
<reference evidence="3" key="2">
    <citation type="submission" date="2018-03" db="EMBL/GenBank/DDBJ databases">
        <authorList>
            <person name="Naushad S."/>
        </authorList>
    </citation>
    <scope>NUCLEOTIDE SEQUENCE</scope>
    <source>
        <strain evidence="3">SNUC 1409</strain>
    </source>
</reference>
<dbReference type="RefSeq" id="WP_103166523.1">
    <property type="nucleotide sequence ID" value="NZ_CP130489.1"/>
</dbReference>
<evidence type="ECO:0000259" key="1">
    <source>
        <dbReference type="Pfam" id="PF06855"/>
    </source>
</evidence>
<sequence>MSFYEFMQGFIGDKTPLGELTQWINQDQYFPKHENFSENILNYFLKIPTLDHEFLEIVKRSISLYEQSRLRSNI</sequence>
<dbReference type="Proteomes" id="UP000242088">
    <property type="component" value="Unassembled WGS sequence"/>
</dbReference>
<name>A0A2K4DMQ6_9STAP</name>